<evidence type="ECO:0000313" key="2">
    <source>
        <dbReference type="Proteomes" id="UP000243515"/>
    </source>
</evidence>
<dbReference type="AlphaFoldDB" id="A0A232LU55"/>
<comment type="caution">
    <text evidence="1">The sequence shown here is derived from an EMBL/GenBank/DDBJ whole genome shotgun (WGS) entry which is preliminary data.</text>
</comment>
<proteinExistence type="predicted"/>
<name>A0A232LU55_9EURO</name>
<organism evidence="1 2">
    <name type="scientific">Elaphomyces granulatus</name>
    <dbReference type="NCBI Taxonomy" id="519963"/>
    <lineage>
        <taxon>Eukaryota</taxon>
        <taxon>Fungi</taxon>
        <taxon>Dikarya</taxon>
        <taxon>Ascomycota</taxon>
        <taxon>Pezizomycotina</taxon>
        <taxon>Eurotiomycetes</taxon>
        <taxon>Eurotiomycetidae</taxon>
        <taxon>Eurotiales</taxon>
        <taxon>Elaphomycetaceae</taxon>
        <taxon>Elaphomyces</taxon>
    </lineage>
</organism>
<gene>
    <name evidence="1" type="ORF">Egran_04621</name>
</gene>
<keyword evidence="2" id="KW-1185">Reference proteome</keyword>
<reference evidence="1 2" key="1">
    <citation type="journal article" date="2015" name="Environ. Microbiol.">
        <title>Metagenome sequence of Elaphomyces granulatus from sporocarp tissue reveals Ascomycota ectomycorrhizal fingerprints of genome expansion and a Proteobacteria-rich microbiome.</title>
        <authorList>
            <person name="Quandt C.A."/>
            <person name="Kohler A."/>
            <person name="Hesse C.N."/>
            <person name="Sharpton T.J."/>
            <person name="Martin F."/>
            <person name="Spatafora J.W."/>
        </authorList>
    </citation>
    <scope>NUCLEOTIDE SEQUENCE [LARGE SCALE GENOMIC DNA]</scope>
    <source>
        <strain evidence="1 2">OSC145934</strain>
    </source>
</reference>
<dbReference type="EMBL" id="NPHW01004693">
    <property type="protein sequence ID" value="OXV07614.1"/>
    <property type="molecule type" value="Genomic_DNA"/>
</dbReference>
<dbReference type="Proteomes" id="UP000243515">
    <property type="component" value="Unassembled WGS sequence"/>
</dbReference>
<sequence length="70" mass="7605">MKGGSCRARRQPECDEAVVPTRAEGEGDSKLQTLFSSSKGKCVAGFGCRLTVRAISFARSILWLAIRSTR</sequence>
<accession>A0A232LU55</accession>
<evidence type="ECO:0000313" key="1">
    <source>
        <dbReference type="EMBL" id="OXV07614.1"/>
    </source>
</evidence>
<protein>
    <submittedName>
        <fullName evidence="1">Uncharacterized protein</fullName>
    </submittedName>
</protein>